<dbReference type="eggNOG" id="ENOG5033776">
    <property type="taxonomic scope" value="Bacteria"/>
</dbReference>
<proteinExistence type="predicted"/>
<reference evidence="2 3" key="1">
    <citation type="journal article" date="2009" name="Appl. Environ. Microbiol.">
        <title>Three genomes from the phylum Acidobacteria provide insight into the lifestyles of these microorganisms in soils.</title>
        <authorList>
            <person name="Ward N.L."/>
            <person name="Challacombe J.F."/>
            <person name="Janssen P.H."/>
            <person name="Henrissat B."/>
            <person name="Coutinho P.M."/>
            <person name="Wu M."/>
            <person name="Xie G."/>
            <person name="Haft D.H."/>
            <person name="Sait M."/>
            <person name="Badger J."/>
            <person name="Barabote R.D."/>
            <person name="Bradley B."/>
            <person name="Brettin T.S."/>
            <person name="Brinkac L.M."/>
            <person name="Bruce D."/>
            <person name="Creasy T."/>
            <person name="Daugherty S.C."/>
            <person name="Davidsen T.M."/>
            <person name="DeBoy R.T."/>
            <person name="Detter J.C."/>
            <person name="Dodson R.J."/>
            <person name="Durkin A.S."/>
            <person name="Ganapathy A."/>
            <person name="Gwinn-Giglio M."/>
            <person name="Han C.S."/>
            <person name="Khouri H."/>
            <person name="Kiss H."/>
            <person name="Kothari S.P."/>
            <person name="Madupu R."/>
            <person name="Nelson K.E."/>
            <person name="Nelson W.C."/>
            <person name="Paulsen I."/>
            <person name="Penn K."/>
            <person name="Ren Q."/>
            <person name="Rosovitz M.J."/>
            <person name="Selengut J.D."/>
            <person name="Shrivastava S."/>
            <person name="Sullivan S.A."/>
            <person name="Tapia R."/>
            <person name="Thompson L.S."/>
            <person name="Watkins K.L."/>
            <person name="Yang Q."/>
            <person name="Yu C."/>
            <person name="Zafar N."/>
            <person name="Zhou L."/>
            <person name="Kuske C.R."/>
        </authorList>
    </citation>
    <scope>NUCLEOTIDE SEQUENCE [LARGE SCALE GENOMIC DNA]</scope>
    <source>
        <strain evidence="2 3">Ellin345</strain>
    </source>
</reference>
<evidence type="ECO:0000313" key="3">
    <source>
        <dbReference type="Proteomes" id="UP000002432"/>
    </source>
</evidence>
<dbReference type="STRING" id="204669.Acid345_1386"/>
<accession>Q1IRW2</accession>
<name>Q1IRW2_KORVE</name>
<protein>
    <recommendedName>
        <fullName evidence="4">Tetratricopeptide repeat protein</fullName>
    </recommendedName>
</protein>
<dbReference type="Proteomes" id="UP000002432">
    <property type="component" value="Chromosome"/>
</dbReference>
<feature type="compositionally biased region" description="Basic and acidic residues" evidence="1">
    <location>
        <begin position="163"/>
        <end position="176"/>
    </location>
</feature>
<keyword evidence="3" id="KW-1185">Reference proteome</keyword>
<dbReference type="KEGG" id="aba:Acid345_1386"/>
<gene>
    <name evidence="2" type="ordered locus">Acid345_1386</name>
</gene>
<dbReference type="EnsemblBacteria" id="ABF40388">
    <property type="protein sequence ID" value="ABF40388"/>
    <property type="gene ID" value="Acid345_1386"/>
</dbReference>
<dbReference type="OrthoDB" id="117088at2"/>
<dbReference type="AlphaFoldDB" id="Q1IRW2"/>
<evidence type="ECO:0000313" key="2">
    <source>
        <dbReference type="EMBL" id="ABF40388.1"/>
    </source>
</evidence>
<dbReference type="HOGENOM" id="CLU_1523225_0_0_0"/>
<feature type="region of interest" description="Disordered" evidence="1">
    <location>
        <begin position="153"/>
        <end position="176"/>
    </location>
</feature>
<evidence type="ECO:0000256" key="1">
    <source>
        <dbReference type="SAM" id="MobiDB-lite"/>
    </source>
</evidence>
<sequence length="176" mass="19690">MHFELKPISAQGIPEALAKVERYRLLNEPSLAESICLDILAIVPDHQEALISLLLARTDQFDSHANVKRAREVLAQIQGGYEQAYYEGIIWERLGNARIHHGGNASGPSAYHALRGAMDQYEKAMKLAPSGNDDAILRWNTCARLIMQNPQIHPDPETEPEEMWQHDEAGSRIADA</sequence>
<organism evidence="2 3">
    <name type="scientific">Koribacter versatilis (strain Ellin345)</name>
    <dbReference type="NCBI Taxonomy" id="204669"/>
    <lineage>
        <taxon>Bacteria</taxon>
        <taxon>Pseudomonadati</taxon>
        <taxon>Acidobacteriota</taxon>
        <taxon>Terriglobia</taxon>
        <taxon>Terriglobales</taxon>
        <taxon>Candidatus Korobacteraceae</taxon>
        <taxon>Candidatus Korobacter</taxon>
    </lineage>
</organism>
<dbReference type="RefSeq" id="WP_011522190.1">
    <property type="nucleotide sequence ID" value="NC_008009.1"/>
</dbReference>
<evidence type="ECO:0008006" key="4">
    <source>
        <dbReference type="Google" id="ProtNLM"/>
    </source>
</evidence>
<dbReference type="EMBL" id="CP000360">
    <property type="protein sequence ID" value="ABF40388.1"/>
    <property type="molecule type" value="Genomic_DNA"/>
</dbReference>